<dbReference type="CDD" id="cd03702">
    <property type="entry name" value="IF2_mtIF2_II"/>
    <property type="match status" value="1"/>
</dbReference>
<dbReference type="InterPro" id="IPR036925">
    <property type="entry name" value="TIF_IF2_dom3_sf"/>
</dbReference>
<dbReference type="InterPro" id="IPR005225">
    <property type="entry name" value="Small_GTP-bd"/>
</dbReference>
<dbReference type="InterPro" id="IPR053905">
    <property type="entry name" value="EF-G-like_DII"/>
</dbReference>
<dbReference type="InterPro" id="IPR015760">
    <property type="entry name" value="TIF_IF2"/>
</dbReference>
<evidence type="ECO:0000256" key="3">
    <source>
        <dbReference type="ARBA" id="ARBA00022540"/>
    </source>
</evidence>
<reference evidence="13" key="1">
    <citation type="submission" date="2025-08" db="UniProtKB">
        <authorList>
            <consortium name="RefSeq"/>
        </authorList>
    </citation>
    <scope>IDENTIFICATION</scope>
    <source>
        <tissue evidence="13">Testes</tissue>
    </source>
</reference>
<keyword evidence="5" id="KW-0648">Protein biosynthesis</keyword>
<evidence type="ECO:0000256" key="6">
    <source>
        <dbReference type="ARBA" id="ARBA00022946"/>
    </source>
</evidence>
<dbReference type="Gene3D" id="3.40.50.300">
    <property type="entry name" value="P-loop containing nucleotide triphosphate hydrolases"/>
    <property type="match status" value="1"/>
</dbReference>
<evidence type="ECO:0000256" key="8">
    <source>
        <dbReference type="ARBA" id="ARBA00023134"/>
    </source>
</evidence>
<evidence type="ECO:0000256" key="2">
    <source>
        <dbReference type="ARBA" id="ARBA00007733"/>
    </source>
</evidence>
<keyword evidence="4" id="KW-0547">Nucleotide-binding</keyword>
<evidence type="ECO:0000256" key="9">
    <source>
        <dbReference type="ARBA" id="ARBA00025162"/>
    </source>
</evidence>
<dbReference type="SUPFAM" id="SSF52156">
    <property type="entry name" value="Initiation factor IF2/eIF5b, domain 3"/>
    <property type="match status" value="1"/>
</dbReference>
<dbReference type="CDD" id="cd22265">
    <property type="entry name" value="UDM1_RNF168"/>
    <property type="match status" value="1"/>
</dbReference>
<comment type="function">
    <text evidence="9">One of the essential components for the initiation of protein synthesis. Protects formylmethionyl-tRNA from spontaneous hydrolysis and promotes its binding to the 30S ribosomal subunits. Also involved in the hydrolysis of GTP during the formation of the 70S ribosomal complex.</text>
</comment>
<evidence type="ECO:0000259" key="11">
    <source>
        <dbReference type="PROSITE" id="PS51722"/>
    </source>
</evidence>
<dbReference type="InterPro" id="IPR027417">
    <property type="entry name" value="P-loop_NTPase"/>
</dbReference>
<dbReference type="SUPFAM" id="SSF50447">
    <property type="entry name" value="Translation proteins"/>
    <property type="match status" value="2"/>
</dbReference>
<dbReference type="Gene3D" id="3.40.50.10050">
    <property type="entry name" value="Translation initiation factor IF- 2, domain 3"/>
    <property type="match status" value="1"/>
</dbReference>
<dbReference type="InterPro" id="IPR000795">
    <property type="entry name" value="T_Tr_GTP-bd_dom"/>
</dbReference>
<dbReference type="Proteomes" id="UP000694865">
    <property type="component" value="Unplaced"/>
</dbReference>
<evidence type="ECO:0000256" key="4">
    <source>
        <dbReference type="ARBA" id="ARBA00022741"/>
    </source>
</evidence>
<dbReference type="RefSeq" id="XP_002733366.2">
    <property type="nucleotide sequence ID" value="XM_002733320.2"/>
</dbReference>
<dbReference type="PROSITE" id="PS51722">
    <property type="entry name" value="G_TR_2"/>
    <property type="match status" value="1"/>
</dbReference>
<evidence type="ECO:0000313" key="12">
    <source>
        <dbReference type="Proteomes" id="UP000694865"/>
    </source>
</evidence>
<dbReference type="Gene3D" id="2.40.30.10">
    <property type="entry name" value="Translation factors"/>
    <property type="match status" value="2"/>
</dbReference>
<proteinExistence type="inferred from homology"/>
<dbReference type="InterPro" id="IPR023115">
    <property type="entry name" value="TIF_IF2_dom3"/>
</dbReference>
<dbReference type="GeneID" id="100374162"/>
<dbReference type="HAMAP" id="MF_00100_B">
    <property type="entry name" value="IF_2_B"/>
    <property type="match status" value="1"/>
</dbReference>
<organism evidence="12 13">
    <name type="scientific">Saccoglossus kowalevskii</name>
    <name type="common">Acorn worm</name>
    <dbReference type="NCBI Taxonomy" id="10224"/>
    <lineage>
        <taxon>Eukaryota</taxon>
        <taxon>Metazoa</taxon>
        <taxon>Hemichordata</taxon>
        <taxon>Enteropneusta</taxon>
        <taxon>Harrimaniidae</taxon>
        <taxon>Saccoglossus</taxon>
    </lineage>
</organism>
<evidence type="ECO:0000256" key="1">
    <source>
        <dbReference type="ARBA" id="ARBA00004173"/>
    </source>
</evidence>
<gene>
    <name evidence="13" type="primary">LOC100374162</name>
</gene>
<evidence type="ECO:0000256" key="10">
    <source>
        <dbReference type="ARBA" id="ARBA00044200"/>
    </source>
</evidence>
<feature type="domain" description="Tr-type G" evidence="11">
    <location>
        <begin position="211"/>
        <end position="381"/>
    </location>
</feature>
<comment type="similarity">
    <text evidence="2">Belongs to the TRAFAC class translation factor GTPase superfamily. Classic translation factor GTPase family. IF-2 subfamily.</text>
</comment>
<dbReference type="InterPro" id="IPR000178">
    <property type="entry name" value="TF_IF2_bacterial-like"/>
</dbReference>
<dbReference type="SUPFAM" id="SSF52540">
    <property type="entry name" value="P-loop containing nucleoside triphosphate hydrolases"/>
    <property type="match status" value="1"/>
</dbReference>
<dbReference type="Pfam" id="PF00009">
    <property type="entry name" value="GTP_EFTU"/>
    <property type="match status" value="1"/>
</dbReference>
<keyword evidence="7" id="KW-0496">Mitochondrion</keyword>
<dbReference type="InterPro" id="IPR009000">
    <property type="entry name" value="Transl_B-barrel_sf"/>
</dbReference>
<evidence type="ECO:0000313" key="13">
    <source>
        <dbReference type="RefSeq" id="XP_002733366.2"/>
    </source>
</evidence>
<protein>
    <recommendedName>
        <fullName evidence="10">Translation initiation factor IF-2, mitochondrial</fullName>
    </recommendedName>
</protein>
<keyword evidence="12" id="KW-1185">Reference proteome</keyword>
<dbReference type="Pfam" id="PF22042">
    <property type="entry name" value="EF-G_D2"/>
    <property type="match status" value="1"/>
</dbReference>
<dbReference type="CDD" id="cd03692">
    <property type="entry name" value="mtIF2_IVc"/>
    <property type="match status" value="1"/>
</dbReference>
<keyword evidence="3" id="KW-0396">Initiation factor</keyword>
<sequence>MLPIYHSLRVNGCRRTLLRVDLLRQSCMLFTTSSSSNQHSELMHFLNGRNIFQRYCQCPKTTSRTTAMLSEHCRRFASGREVQTDDGAFFVREGAKKRDTIQRKYRKTLDPSKIGQGKGKKIVNIKKEMKIEDLATAMDVDNDHVYEALLIRKDSDDFDFEPHTVLKEPVIIDVIKKSGMLYQYAKLKEDKPRKNKDVFKRPPADPDDMVSRPAVVTVMGHVDHGKTSLLDTLRKTSVAAGEAGGITQHIGAFSVKLPSMEVITFLDTPGHAAFSAMRARGAHVTDIVVLVVAADDGVMGQTIESIHHATHSQVPIIVAINKIDKSDADPDFTKKDLLAHGVHIEELGGDIQAVEISAVQGTNVDVLTEAIAAQAEMMELKADVKGFVEGTILESRLDKGQGPIATVLVQRGTLKKGCVLVAGTSRCKVRGMFNEHRQPLKIALPSTPVEITGWKGLPSAGEEMLQVETEKKAKEVTDWRIVEKKEKLLSEEKEIIQLKAEEQKAAHTQKMMERSKLHWKEYHRLQVDKNKKLMEEQKDRNDPVLNVILKGDVDGSMEALLNMFHTYNCHDLCDLQLAHWGVGMVTIKDIEMAQMFNGIVYGFNVTVHPEAQILARKEGVTIKLHKVIYKLLDDLKDDLSSKLPLKEEYEVIGEANLLQVFTVTDGKKKRTVAGCRVTKGNLLKNGYYKVNRRNSTILTGSLTSMRHLKDEVNTITKGMECGLSFDQYETLQPGDTVQCCEIKQIPQKISWDPGF</sequence>
<dbReference type="InterPro" id="IPR044145">
    <property type="entry name" value="IF2_II"/>
</dbReference>
<accession>A0ABM0GMT1</accession>
<keyword evidence="8" id="KW-0342">GTP-binding</keyword>
<dbReference type="PANTHER" id="PTHR43381:SF20">
    <property type="entry name" value="TRANSLATION INITIATION FACTOR IF-2, MITOCHONDRIAL"/>
    <property type="match status" value="1"/>
</dbReference>
<dbReference type="Pfam" id="PF11987">
    <property type="entry name" value="IF-2"/>
    <property type="match status" value="1"/>
</dbReference>
<comment type="subcellular location">
    <subcellularLocation>
        <location evidence="1">Mitochondrion</location>
    </subcellularLocation>
</comment>
<dbReference type="NCBIfam" id="TIGR00231">
    <property type="entry name" value="small_GTP"/>
    <property type="match status" value="1"/>
</dbReference>
<dbReference type="CDD" id="cd01887">
    <property type="entry name" value="IF2_eIF5B"/>
    <property type="match status" value="1"/>
</dbReference>
<keyword evidence="6" id="KW-0809">Transit peptide</keyword>
<name>A0ABM0GMT1_SACKO</name>
<evidence type="ECO:0000256" key="5">
    <source>
        <dbReference type="ARBA" id="ARBA00022917"/>
    </source>
</evidence>
<evidence type="ECO:0000256" key="7">
    <source>
        <dbReference type="ARBA" id="ARBA00023128"/>
    </source>
</evidence>
<dbReference type="PANTHER" id="PTHR43381">
    <property type="entry name" value="TRANSLATION INITIATION FACTOR IF-2-RELATED"/>
    <property type="match status" value="1"/>
</dbReference>